<dbReference type="Pfam" id="PF25917">
    <property type="entry name" value="BSH_RND"/>
    <property type="match status" value="1"/>
</dbReference>
<dbReference type="EMBL" id="OBML01000012">
    <property type="protein sequence ID" value="SOC22818.1"/>
    <property type="molecule type" value="Genomic_DNA"/>
</dbReference>
<proteinExistence type="inferred from homology"/>
<reference evidence="8 9" key="1">
    <citation type="submission" date="2017-08" db="EMBL/GenBank/DDBJ databases">
        <authorList>
            <person name="de Groot N.N."/>
        </authorList>
    </citation>
    <scope>NUCLEOTIDE SEQUENCE [LARGE SCALE GENOMIC DNA]</scope>
    <source>
        <strain evidence="8 9">USBA 352</strain>
    </source>
</reference>
<sequence>MMRARSHFTFAVLGAALLALAACSDDAPEAGPDAASAREQADAEAARVATLTVRPRRIVVYDELPGRVSALRTAEIRPQVSGIVRKVLFKEGSEVSADQPLFEIDPAPFAADVEAASAVLARAKADELNASLKHDRIKALAESRTATAAALGDARAALAQARASVAEARANLTRRELELAHATVTSPIAGRIGQALITEGGLATAGATGPMAVVQQLDRLFLDVRQPSMRREVLEEALANGQGNEADGVPVDILTITGKPYEYQGTIRFSDSTVDPGTGSITIRVEVPNPYDQLLPGMYLRAKVPRSIHPNALTVPQEAVVRDGSGRPQLTVVGADSTASRRPVELGPLVDRQYVILSGITAGEEVVVRGQDRATEGTKLQTVAYQPAVRTDAQ</sequence>
<keyword evidence="3" id="KW-0175">Coiled coil</keyword>
<evidence type="ECO:0000256" key="4">
    <source>
        <dbReference type="SAM" id="SignalP"/>
    </source>
</evidence>
<dbReference type="InterPro" id="IPR058626">
    <property type="entry name" value="MdtA-like_b-barrel"/>
</dbReference>
<evidence type="ECO:0000313" key="8">
    <source>
        <dbReference type="EMBL" id="SOC22818.1"/>
    </source>
</evidence>
<dbReference type="OrthoDB" id="7811737at2"/>
<comment type="similarity">
    <text evidence="2">Belongs to the membrane fusion protein (MFP) (TC 8.A.1) family.</text>
</comment>
<dbReference type="SUPFAM" id="SSF111369">
    <property type="entry name" value="HlyD-like secretion proteins"/>
    <property type="match status" value="1"/>
</dbReference>
<dbReference type="STRING" id="538381.GCA_001696535_00779"/>
<evidence type="ECO:0000259" key="6">
    <source>
        <dbReference type="Pfam" id="PF25944"/>
    </source>
</evidence>
<dbReference type="GO" id="GO:0022857">
    <property type="term" value="F:transmembrane transporter activity"/>
    <property type="evidence" value="ECO:0007669"/>
    <property type="project" value="InterPro"/>
</dbReference>
<dbReference type="PANTHER" id="PTHR30158:SF3">
    <property type="entry name" value="MULTIDRUG EFFLUX PUMP SUBUNIT ACRA-RELATED"/>
    <property type="match status" value="1"/>
</dbReference>
<gene>
    <name evidence="8" type="ORF">SAMN05421512_112150</name>
</gene>
<feature type="coiled-coil region" evidence="3">
    <location>
        <begin position="151"/>
        <end position="178"/>
    </location>
</feature>
<feature type="signal peptide" evidence="4">
    <location>
        <begin position="1"/>
        <end position="21"/>
    </location>
</feature>
<dbReference type="InterPro" id="IPR006143">
    <property type="entry name" value="RND_pump_MFP"/>
</dbReference>
<feature type="domain" description="Multidrug resistance protein MdtA-like barrel-sandwich hybrid" evidence="5">
    <location>
        <begin position="72"/>
        <end position="215"/>
    </location>
</feature>
<dbReference type="AlphaFoldDB" id="A0A285TK62"/>
<dbReference type="Gene3D" id="2.40.30.170">
    <property type="match status" value="1"/>
</dbReference>
<evidence type="ECO:0000259" key="5">
    <source>
        <dbReference type="Pfam" id="PF25917"/>
    </source>
</evidence>
<protein>
    <submittedName>
        <fullName evidence="8">Membrane fusion protein, multidrug efflux system</fullName>
    </submittedName>
</protein>
<dbReference type="RefSeq" id="WP_097176167.1">
    <property type="nucleotide sequence ID" value="NZ_OBML01000012.1"/>
</dbReference>
<dbReference type="Gene3D" id="2.40.420.20">
    <property type="match status" value="1"/>
</dbReference>
<accession>A0A285TK62</accession>
<dbReference type="GO" id="GO:0046677">
    <property type="term" value="P:response to antibiotic"/>
    <property type="evidence" value="ECO:0007669"/>
    <property type="project" value="TreeGrafter"/>
</dbReference>
<evidence type="ECO:0000313" key="9">
    <source>
        <dbReference type="Proteomes" id="UP000219331"/>
    </source>
</evidence>
<dbReference type="Pfam" id="PF25967">
    <property type="entry name" value="RND-MFP_C"/>
    <property type="match status" value="1"/>
</dbReference>
<evidence type="ECO:0000256" key="1">
    <source>
        <dbReference type="ARBA" id="ARBA00004196"/>
    </source>
</evidence>
<feature type="domain" description="Multidrug resistance protein MdtA-like C-terminal permuted SH3" evidence="7">
    <location>
        <begin position="311"/>
        <end position="373"/>
    </location>
</feature>
<keyword evidence="4" id="KW-0732">Signal</keyword>
<evidence type="ECO:0000256" key="2">
    <source>
        <dbReference type="ARBA" id="ARBA00009477"/>
    </source>
</evidence>
<name>A0A285TK62_9HYPH</name>
<dbReference type="InterPro" id="IPR058625">
    <property type="entry name" value="MdtA-like_BSH"/>
</dbReference>
<comment type="subcellular location">
    <subcellularLocation>
        <location evidence="1">Cell envelope</location>
    </subcellularLocation>
</comment>
<dbReference type="Pfam" id="PF25944">
    <property type="entry name" value="Beta-barrel_RND"/>
    <property type="match status" value="1"/>
</dbReference>
<dbReference type="PROSITE" id="PS51257">
    <property type="entry name" value="PROKAR_LIPOPROTEIN"/>
    <property type="match status" value="1"/>
</dbReference>
<evidence type="ECO:0000259" key="7">
    <source>
        <dbReference type="Pfam" id="PF25967"/>
    </source>
</evidence>
<dbReference type="Gene3D" id="2.40.50.100">
    <property type="match status" value="1"/>
</dbReference>
<dbReference type="Proteomes" id="UP000219331">
    <property type="component" value="Unassembled WGS sequence"/>
</dbReference>
<dbReference type="Gene3D" id="1.10.287.470">
    <property type="entry name" value="Helix hairpin bin"/>
    <property type="match status" value="1"/>
</dbReference>
<dbReference type="NCBIfam" id="TIGR01730">
    <property type="entry name" value="RND_mfp"/>
    <property type="match status" value="1"/>
</dbReference>
<evidence type="ECO:0000256" key="3">
    <source>
        <dbReference type="SAM" id="Coils"/>
    </source>
</evidence>
<dbReference type="GO" id="GO:0030313">
    <property type="term" value="C:cell envelope"/>
    <property type="evidence" value="ECO:0007669"/>
    <property type="project" value="UniProtKB-SubCell"/>
</dbReference>
<dbReference type="InterPro" id="IPR058627">
    <property type="entry name" value="MdtA-like_C"/>
</dbReference>
<dbReference type="PANTHER" id="PTHR30158">
    <property type="entry name" value="ACRA/E-RELATED COMPONENT OF DRUG EFFLUX TRANSPORTER"/>
    <property type="match status" value="1"/>
</dbReference>
<feature type="chain" id="PRO_5013126308" evidence="4">
    <location>
        <begin position="22"/>
        <end position="394"/>
    </location>
</feature>
<feature type="domain" description="Multidrug resistance protein MdtA-like beta-barrel" evidence="6">
    <location>
        <begin position="223"/>
        <end position="304"/>
    </location>
</feature>
<keyword evidence="9" id="KW-1185">Reference proteome</keyword>
<dbReference type="GO" id="GO:0005886">
    <property type="term" value="C:plasma membrane"/>
    <property type="evidence" value="ECO:0007669"/>
    <property type="project" value="TreeGrafter"/>
</dbReference>
<organism evidence="8 9">
    <name type="scientific">Stappia indica</name>
    <dbReference type="NCBI Taxonomy" id="538381"/>
    <lineage>
        <taxon>Bacteria</taxon>
        <taxon>Pseudomonadati</taxon>
        <taxon>Pseudomonadota</taxon>
        <taxon>Alphaproteobacteria</taxon>
        <taxon>Hyphomicrobiales</taxon>
        <taxon>Stappiaceae</taxon>
        <taxon>Stappia</taxon>
    </lineage>
</organism>